<protein>
    <submittedName>
        <fullName evidence="2">Uncharacterized protein</fullName>
    </submittedName>
</protein>
<keyword evidence="3" id="KW-1185">Reference proteome</keyword>
<keyword evidence="1" id="KW-0812">Transmembrane</keyword>
<feature type="transmembrane region" description="Helical" evidence="1">
    <location>
        <begin position="6"/>
        <end position="30"/>
    </location>
</feature>
<comment type="caution">
    <text evidence="2">The sequence shown here is derived from an EMBL/GenBank/DDBJ whole genome shotgun (WGS) entry which is preliminary data.</text>
</comment>
<accession>A0A841MPL0</accession>
<proteinExistence type="predicted"/>
<evidence type="ECO:0000313" key="2">
    <source>
        <dbReference type="EMBL" id="MBB6324495.1"/>
    </source>
</evidence>
<dbReference type="RefSeq" id="WP_184492477.1">
    <property type="nucleotide sequence ID" value="NZ_JACIJO010000001.1"/>
</dbReference>
<dbReference type="AlphaFoldDB" id="A0A841MPL0"/>
<sequence>MLENISWGNFLLCVAGLSLLYYGYIVVRYFRGDLIKYLRHRGNPKPDRVTIELSDEEYFELFEELQNVIRDVEVEILPQSESKEDFLENVRHRLEHFRGKSVPIFHRTLAAHLVTLTQDKPWDMNETGLQEFLAGL</sequence>
<keyword evidence="1" id="KW-1133">Transmembrane helix</keyword>
<organism evidence="2 3">
    <name type="scientific">Algoriphagus iocasae</name>
    <dbReference type="NCBI Taxonomy" id="1836499"/>
    <lineage>
        <taxon>Bacteria</taxon>
        <taxon>Pseudomonadati</taxon>
        <taxon>Bacteroidota</taxon>
        <taxon>Cytophagia</taxon>
        <taxon>Cytophagales</taxon>
        <taxon>Cyclobacteriaceae</taxon>
        <taxon>Algoriphagus</taxon>
    </lineage>
</organism>
<gene>
    <name evidence="2" type="ORF">FHS59_000110</name>
</gene>
<keyword evidence="1" id="KW-0472">Membrane</keyword>
<reference evidence="2 3" key="1">
    <citation type="submission" date="2020-08" db="EMBL/GenBank/DDBJ databases">
        <title>Genomic Encyclopedia of Type Strains, Phase IV (KMG-IV): sequencing the most valuable type-strain genomes for metagenomic binning, comparative biology and taxonomic classification.</title>
        <authorList>
            <person name="Goeker M."/>
        </authorList>
    </citation>
    <scope>NUCLEOTIDE SEQUENCE [LARGE SCALE GENOMIC DNA]</scope>
    <source>
        <strain evidence="2 3">DSM 102044</strain>
    </source>
</reference>
<evidence type="ECO:0000313" key="3">
    <source>
        <dbReference type="Proteomes" id="UP000588604"/>
    </source>
</evidence>
<dbReference type="Proteomes" id="UP000588604">
    <property type="component" value="Unassembled WGS sequence"/>
</dbReference>
<evidence type="ECO:0000256" key="1">
    <source>
        <dbReference type="SAM" id="Phobius"/>
    </source>
</evidence>
<dbReference type="EMBL" id="JACIJO010000001">
    <property type="protein sequence ID" value="MBB6324495.1"/>
    <property type="molecule type" value="Genomic_DNA"/>
</dbReference>
<name>A0A841MPL0_9BACT</name>